<name>A0A8S3Z2W2_9EUPU</name>
<dbReference type="Proteomes" id="UP000678393">
    <property type="component" value="Unassembled WGS sequence"/>
</dbReference>
<feature type="chain" id="PRO_5035778034" evidence="1">
    <location>
        <begin position="20"/>
        <end position="99"/>
    </location>
</feature>
<keyword evidence="1" id="KW-0732">Signal</keyword>
<feature type="signal peptide" evidence="1">
    <location>
        <begin position="1"/>
        <end position="19"/>
    </location>
</feature>
<evidence type="ECO:0000256" key="1">
    <source>
        <dbReference type="SAM" id="SignalP"/>
    </source>
</evidence>
<dbReference type="OrthoDB" id="1725934at2759"/>
<accession>A0A8S3Z2W2</accession>
<reference evidence="2" key="1">
    <citation type="submission" date="2021-04" db="EMBL/GenBank/DDBJ databases">
        <authorList>
            <consortium name="Molecular Ecology Group"/>
        </authorList>
    </citation>
    <scope>NUCLEOTIDE SEQUENCE</scope>
</reference>
<evidence type="ECO:0000313" key="3">
    <source>
        <dbReference type="Proteomes" id="UP000678393"/>
    </source>
</evidence>
<evidence type="ECO:0000313" key="2">
    <source>
        <dbReference type="EMBL" id="CAG5120976.1"/>
    </source>
</evidence>
<keyword evidence="3" id="KW-1185">Reference proteome</keyword>
<protein>
    <submittedName>
        <fullName evidence="2">Uncharacterized protein</fullName>
    </submittedName>
</protein>
<sequence length="99" mass="10505">MKSALFFFTLMATMTLVIGFVCPHDYCDKVQCVEVTAKTCVGKVVSKGSTCGCCDSCVTVLEAGQNCFGLLLMGYAPTIACPDGYFCDSTTISCQPQVS</sequence>
<proteinExistence type="predicted"/>
<organism evidence="2 3">
    <name type="scientific">Candidula unifasciata</name>
    <dbReference type="NCBI Taxonomy" id="100452"/>
    <lineage>
        <taxon>Eukaryota</taxon>
        <taxon>Metazoa</taxon>
        <taxon>Spiralia</taxon>
        <taxon>Lophotrochozoa</taxon>
        <taxon>Mollusca</taxon>
        <taxon>Gastropoda</taxon>
        <taxon>Heterobranchia</taxon>
        <taxon>Euthyneura</taxon>
        <taxon>Panpulmonata</taxon>
        <taxon>Eupulmonata</taxon>
        <taxon>Stylommatophora</taxon>
        <taxon>Helicina</taxon>
        <taxon>Helicoidea</taxon>
        <taxon>Geomitridae</taxon>
        <taxon>Candidula</taxon>
    </lineage>
</organism>
<dbReference type="AlphaFoldDB" id="A0A8S3Z2W2"/>
<comment type="caution">
    <text evidence="2">The sequence shown here is derived from an EMBL/GenBank/DDBJ whole genome shotgun (WGS) entry which is preliminary data.</text>
</comment>
<dbReference type="EMBL" id="CAJHNH020001001">
    <property type="protein sequence ID" value="CAG5120976.1"/>
    <property type="molecule type" value="Genomic_DNA"/>
</dbReference>
<gene>
    <name evidence="2" type="ORF">CUNI_LOCUS6534</name>
</gene>